<name>A0A2D6LQD9_9ARCH</name>
<dbReference type="AlphaFoldDB" id="A0A2D6LQD9"/>
<proteinExistence type="predicted"/>
<dbReference type="EMBL" id="NZBD01000015">
    <property type="protein sequence ID" value="MAG18372.1"/>
    <property type="molecule type" value="Genomic_DNA"/>
</dbReference>
<gene>
    <name evidence="1" type="ORF">CL944_02780</name>
</gene>
<accession>A0A2D6LQD9</accession>
<comment type="caution">
    <text evidence="1">The sequence shown here is derived from an EMBL/GenBank/DDBJ whole genome shotgun (WGS) entry which is preliminary data.</text>
</comment>
<protein>
    <submittedName>
        <fullName evidence="1">Uncharacterized protein</fullName>
    </submittedName>
</protein>
<reference evidence="2" key="1">
    <citation type="submission" date="2017-09" db="EMBL/GenBank/DDBJ databases">
        <title>The Reconstruction of 2,631 Draft Metagenome-Assembled Genomes from the Global Oceans.</title>
        <authorList>
            <person name="Tully B.J."/>
            <person name="Graham E.D."/>
            <person name="Heidelberg J.F."/>
        </authorList>
    </citation>
    <scope>NUCLEOTIDE SEQUENCE [LARGE SCALE GENOMIC DNA]</scope>
</reference>
<dbReference type="Proteomes" id="UP000226712">
    <property type="component" value="Unassembled WGS sequence"/>
</dbReference>
<organism evidence="1 2">
    <name type="scientific">Candidatus Iainarchaeum sp</name>
    <dbReference type="NCBI Taxonomy" id="3101447"/>
    <lineage>
        <taxon>Archaea</taxon>
        <taxon>Candidatus Iainarchaeota</taxon>
        <taxon>Candidatus Iainarchaeia</taxon>
        <taxon>Candidatus Iainarchaeales</taxon>
        <taxon>Candidatus Iainarchaeaceae</taxon>
        <taxon>Candidatus Iainarchaeum</taxon>
    </lineage>
</organism>
<sequence length="179" mass="19466">MKGFISGWVAVGAIAILIFVANASLNLTTNNDSFIKMEAAKEVNVKTNNLIWVLDKATSKTYYDESIPPACDFIPPVGIARIETYLQEVINNFNIKSLVECGFSEGPEITGAIVHQLNVTGTLECSVSVEGFKVTETRDVEIYKQAVPTNITLPGAPIEIIEICQVDDRISGITEQDGI</sequence>
<evidence type="ECO:0000313" key="2">
    <source>
        <dbReference type="Proteomes" id="UP000226712"/>
    </source>
</evidence>
<evidence type="ECO:0000313" key="1">
    <source>
        <dbReference type="EMBL" id="MAG18372.1"/>
    </source>
</evidence>